<keyword evidence="2" id="KW-0963">Cytoplasm</keyword>
<dbReference type="SUPFAM" id="SSF88697">
    <property type="entry name" value="PUA domain-like"/>
    <property type="match status" value="1"/>
</dbReference>
<dbReference type="CDD" id="cd02440">
    <property type="entry name" value="AdoMet_MTases"/>
    <property type="match status" value="1"/>
</dbReference>
<evidence type="ECO:0000259" key="9">
    <source>
        <dbReference type="Pfam" id="PF17785"/>
    </source>
</evidence>
<comment type="subcellular location">
    <subcellularLocation>
        <location evidence="1">Cytoplasm</location>
    </subcellularLocation>
</comment>
<evidence type="ECO:0000256" key="6">
    <source>
        <dbReference type="ARBA" id="ARBA00038091"/>
    </source>
</evidence>
<feature type="domain" description="RlmI-like PUA" evidence="9">
    <location>
        <begin position="43"/>
        <end position="105"/>
    </location>
</feature>
<dbReference type="CDD" id="cd11572">
    <property type="entry name" value="RlmI_M_like"/>
    <property type="match status" value="1"/>
</dbReference>
<keyword evidence="4 10" id="KW-0808">Transferase</keyword>
<dbReference type="InterPro" id="IPR019614">
    <property type="entry name" value="SAM-dep_methyl-trfase"/>
</dbReference>
<dbReference type="GO" id="GO:0008168">
    <property type="term" value="F:methyltransferase activity"/>
    <property type="evidence" value="ECO:0007669"/>
    <property type="project" value="UniProtKB-KW"/>
</dbReference>
<evidence type="ECO:0000256" key="4">
    <source>
        <dbReference type="ARBA" id="ARBA00022679"/>
    </source>
</evidence>
<keyword evidence="5" id="KW-0949">S-adenosyl-L-methionine</keyword>
<dbReference type="InterPro" id="IPR041532">
    <property type="entry name" value="RlmI-like_PUA"/>
</dbReference>
<accession>A0A372ILP3</accession>
<evidence type="ECO:0000256" key="3">
    <source>
        <dbReference type="ARBA" id="ARBA00022603"/>
    </source>
</evidence>
<protein>
    <submittedName>
        <fullName evidence="10">Class I SAM-dependent rRNA methyltransferase</fullName>
    </submittedName>
</protein>
<dbReference type="PANTHER" id="PTHR42873:SF1">
    <property type="entry name" value="S-ADENOSYLMETHIONINE-DEPENDENT METHYLTRANSFERASE DOMAIN-CONTAINING PROTEIN"/>
    <property type="match status" value="1"/>
</dbReference>
<evidence type="ECO:0000313" key="10">
    <source>
        <dbReference type="EMBL" id="RFU15669.1"/>
    </source>
</evidence>
<sequence>MPAHTPRKTRQSSSFPAEEPVPSAGEREASASESEQEGPVAVISRRAADRLRAGHVWVYRSDVEELAGVDGEDAPALLPVTDRRGMLLGTALYSGASEIALRLISQEAIGEDAWLALLRERLKAAIALRLPMLSAETDACRLVFSEADALPGVIADKYGDLVILQLLSKALDNDAVRLVTAETLREAVHPRTIVERPDARIRELEELSAPAAAPLYARDIEEPLTKTVFHLNGLKFHYDANSGQKTGAFLDQRENYAAAARYAHGEALDVCTYQGGFALHLAKTCRRVTGIDVSHAALEVAEQNLAANREQLKDSEVDWIEANAFDLLREWSDAGAAYDTIVLDPPAFAKSKRAVDSALRGYKELNLRALKMLRPGGVLVTCSCSHHVSPAEFTEVVRAAAGDARRRVRLIERRGAAADHPVILTIPETEYLKCLVCEVS</sequence>
<evidence type="ECO:0000256" key="7">
    <source>
        <dbReference type="SAM" id="MobiDB-lite"/>
    </source>
</evidence>
<dbReference type="AlphaFoldDB" id="A0A372ILP3"/>
<dbReference type="CDD" id="cd21153">
    <property type="entry name" value="PUA_RlmI"/>
    <property type="match status" value="1"/>
</dbReference>
<organism evidence="10 11">
    <name type="scientific">Paracidobacterium acidisoli</name>
    <dbReference type="NCBI Taxonomy" id="2303751"/>
    <lineage>
        <taxon>Bacteria</taxon>
        <taxon>Pseudomonadati</taxon>
        <taxon>Acidobacteriota</taxon>
        <taxon>Terriglobia</taxon>
        <taxon>Terriglobales</taxon>
        <taxon>Acidobacteriaceae</taxon>
        <taxon>Paracidobacterium</taxon>
    </lineage>
</organism>
<evidence type="ECO:0000256" key="5">
    <source>
        <dbReference type="ARBA" id="ARBA00022691"/>
    </source>
</evidence>
<comment type="similarity">
    <text evidence="6">Belongs to the methyltransferase superfamily. RlmI family.</text>
</comment>
<evidence type="ECO:0000259" key="8">
    <source>
        <dbReference type="Pfam" id="PF10672"/>
    </source>
</evidence>
<dbReference type="Gene3D" id="3.40.50.150">
    <property type="entry name" value="Vaccinia Virus protein VP39"/>
    <property type="match status" value="1"/>
</dbReference>
<dbReference type="GO" id="GO:0005737">
    <property type="term" value="C:cytoplasm"/>
    <property type="evidence" value="ECO:0007669"/>
    <property type="project" value="UniProtKB-SubCell"/>
</dbReference>
<name>A0A372ILP3_9BACT</name>
<gene>
    <name evidence="10" type="ORF">D0Y96_14515</name>
</gene>
<evidence type="ECO:0000313" key="11">
    <source>
        <dbReference type="Proteomes" id="UP000264702"/>
    </source>
</evidence>
<dbReference type="InterPro" id="IPR015947">
    <property type="entry name" value="PUA-like_sf"/>
</dbReference>
<comment type="caution">
    <text evidence="10">The sequence shown here is derived from an EMBL/GenBank/DDBJ whole genome shotgun (WGS) entry which is preliminary data.</text>
</comment>
<feature type="domain" description="S-adenosylmethionine-dependent methyltransferase" evidence="8">
    <location>
        <begin position="222"/>
        <end position="396"/>
    </location>
</feature>
<dbReference type="GO" id="GO:0032259">
    <property type="term" value="P:methylation"/>
    <property type="evidence" value="ECO:0007669"/>
    <property type="project" value="UniProtKB-KW"/>
</dbReference>
<keyword evidence="3 10" id="KW-0489">Methyltransferase</keyword>
<dbReference type="SUPFAM" id="SSF53335">
    <property type="entry name" value="S-adenosyl-L-methionine-dependent methyltransferases"/>
    <property type="match status" value="1"/>
</dbReference>
<dbReference type="OrthoDB" id="9805492at2"/>
<evidence type="ECO:0000256" key="2">
    <source>
        <dbReference type="ARBA" id="ARBA00022490"/>
    </source>
</evidence>
<keyword evidence="11" id="KW-1185">Reference proteome</keyword>
<dbReference type="PANTHER" id="PTHR42873">
    <property type="entry name" value="RIBOSOMAL RNA LARGE SUBUNIT METHYLTRANSFERASE"/>
    <property type="match status" value="1"/>
</dbReference>
<proteinExistence type="inferred from homology"/>
<feature type="region of interest" description="Disordered" evidence="7">
    <location>
        <begin position="1"/>
        <end position="41"/>
    </location>
</feature>
<dbReference type="Proteomes" id="UP000264702">
    <property type="component" value="Unassembled WGS sequence"/>
</dbReference>
<evidence type="ECO:0000256" key="1">
    <source>
        <dbReference type="ARBA" id="ARBA00004496"/>
    </source>
</evidence>
<feature type="compositionally biased region" description="Basic residues" evidence="7">
    <location>
        <begin position="1"/>
        <end position="10"/>
    </location>
</feature>
<dbReference type="Pfam" id="PF17785">
    <property type="entry name" value="PUA_3"/>
    <property type="match status" value="1"/>
</dbReference>
<dbReference type="InterPro" id="IPR029063">
    <property type="entry name" value="SAM-dependent_MTases_sf"/>
</dbReference>
<dbReference type="Gene3D" id="2.30.130.10">
    <property type="entry name" value="PUA domain"/>
    <property type="match status" value="1"/>
</dbReference>
<dbReference type="Pfam" id="PF10672">
    <property type="entry name" value="Methyltrans_SAM"/>
    <property type="match status" value="1"/>
</dbReference>
<dbReference type="InterPro" id="IPR036974">
    <property type="entry name" value="PUA_sf"/>
</dbReference>
<dbReference type="EMBL" id="QVQT01000005">
    <property type="protein sequence ID" value="RFU15669.1"/>
    <property type="molecule type" value="Genomic_DNA"/>
</dbReference>
<dbReference type="Gene3D" id="3.30.750.80">
    <property type="entry name" value="RNA methyltransferase domain (HRMD) like"/>
    <property type="match status" value="1"/>
</dbReference>
<reference evidence="10 11" key="1">
    <citation type="submission" date="2018-08" db="EMBL/GenBank/DDBJ databases">
        <title>Acidipila sp. 4G-K13, an acidobacterium isolated from forest soil.</title>
        <authorList>
            <person name="Gao Z.-H."/>
            <person name="Qiu L.-H."/>
        </authorList>
    </citation>
    <scope>NUCLEOTIDE SEQUENCE [LARGE SCALE GENOMIC DNA]</scope>
    <source>
        <strain evidence="10 11">4G-K13</strain>
    </source>
</reference>
<dbReference type="GO" id="GO:0003723">
    <property type="term" value="F:RNA binding"/>
    <property type="evidence" value="ECO:0007669"/>
    <property type="project" value="InterPro"/>
</dbReference>